<evidence type="ECO:0000256" key="3">
    <source>
        <dbReference type="ARBA" id="ARBA00004496"/>
    </source>
</evidence>
<dbReference type="EMBL" id="JBHSMX010000011">
    <property type="protein sequence ID" value="MFC5520450.1"/>
    <property type="molecule type" value="Genomic_DNA"/>
</dbReference>
<evidence type="ECO:0000256" key="12">
    <source>
        <dbReference type="ARBA" id="ARBA00042615"/>
    </source>
</evidence>
<comment type="similarity">
    <text evidence="4">Belongs to the N-acetylmuramoyl-L-alanine amidase 2 family.</text>
</comment>
<name>A0ABW0Q7E7_9BURK</name>
<evidence type="ECO:0000256" key="10">
    <source>
        <dbReference type="ARBA" id="ARBA00023316"/>
    </source>
</evidence>
<evidence type="ECO:0000313" key="15">
    <source>
        <dbReference type="Proteomes" id="UP001596084"/>
    </source>
</evidence>
<evidence type="ECO:0000256" key="2">
    <source>
        <dbReference type="ARBA" id="ARBA00001947"/>
    </source>
</evidence>
<dbReference type="SMART" id="SM00644">
    <property type="entry name" value="Ami_2"/>
    <property type="match status" value="1"/>
</dbReference>
<evidence type="ECO:0000256" key="9">
    <source>
        <dbReference type="ARBA" id="ARBA00022833"/>
    </source>
</evidence>
<feature type="domain" description="N-acetylmuramoyl-L-alanine amidase" evidence="13">
    <location>
        <begin position="29"/>
        <end position="177"/>
    </location>
</feature>
<evidence type="ECO:0000256" key="7">
    <source>
        <dbReference type="ARBA" id="ARBA00022723"/>
    </source>
</evidence>
<keyword evidence="15" id="KW-1185">Reference proteome</keyword>
<dbReference type="InterPro" id="IPR036505">
    <property type="entry name" value="Amidase/PGRP_sf"/>
</dbReference>
<dbReference type="RefSeq" id="WP_068831411.1">
    <property type="nucleotide sequence ID" value="NZ_JBHSMX010000011.1"/>
</dbReference>
<dbReference type="EC" id="3.5.1.28" evidence="5"/>
<dbReference type="InterPro" id="IPR002502">
    <property type="entry name" value="Amidase_domain"/>
</dbReference>
<reference evidence="15" key="1">
    <citation type="journal article" date="2019" name="Int. J. Syst. Evol. Microbiol.">
        <title>The Global Catalogue of Microorganisms (GCM) 10K type strain sequencing project: providing services to taxonomists for standard genome sequencing and annotation.</title>
        <authorList>
            <consortium name="The Broad Institute Genomics Platform"/>
            <consortium name="The Broad Institute Genome Sequencing Center for Infectious Disease"/>
            <person name="Wu L."/>
            <person name="Ma J."/>
        </authorList>
    </citation>
    <scope>NUCLEOTIDE SEQUENCE [LARGE SCALE GENOMIC DNA]</scope>
    <source>
        <strain evidence="15">CGMCC 4.7277</strain>
    </source>
</reference>
<dbReference type="CDD" id="cd06583">
    <property type="entry name" value="PGRP"/>
    <property type="match status" value="1"/>
</dbReference>
<gene>
    <name evidence="14" type="primary">ampD</name>
    <name evidence="14" type="ORF">ACFPP7_05925</name>
</gene>
<dbReference type="PANTHER" id="PTHR30417">
    <property type="entry name" value="N-ACETYLMURAMOYL-L-ALANINE AMIDASE AMID"/>
    <property type="match status" value="1"/>
</dbReference>
<accession>A0ABW0Q7E7</accession>
<keyword evidence="8 14" id="KW-0378">Hydrolase</keyword>
<dbReference type="NCBIfam" id="NF008758">
    <property type="entry name" value="PRK11789.1"/>
    <property type="match status" value="1"/>
</dbReference>
<comment type="caution">
    <text evidence="14">The sequence shown here is derived from an EMBL/GenBank/DDBJ whole genome shotgun (WGS) entry which is preliminary data.</text>
</comment>
<evidence type="ECO:0000259" key="13">
    <source>
        <dbReference type="SMART" id="SM00644"/>
    </source>
</evidence>
<dbReference type="Gene3D" id="3.40.80.10">
    <property type="entry name" value="Peptidoglycan recognition protein-like"/>
    <property type="match status" value="1"/>
</dbReference>
<dbReference type="Proteomes" id="UP001596084">
    <property type="component" value="Unassembled WGS sequence"/>
</dbReference>
<dbReference type="GO" id="GO:0008745">
    <property type="term" value="F:N-acetylmuramoyl-L-alanine amidase activity"/>
    <property type="evidence" value="ECO:0007669"/>
    <property type="project" value="UniProtKB-EC"/>
</dbReference>
<evidence type="ECO:0000256" key="11">
    <source>
        <dbReference type="ARBA" id="ARBA00039257"/>
    </source>
</evidence>
<evidence type="ECO:0000256" key="6">
    <source>
        <dbReference type="ARBA" id="ARBA00022490"/>
    </source>
</evidence>
<evidence type="ECO:0000256" key="8">
    <source>
        <dbReference type="ARBA" id="ARBA00022801"/>
    </source>
</evidence>
<keyword evidence="10" id="KW-0961">Cell wall biogenesis/degradation</keyword>
<keyword evidence="7" id="KW-0479">Metal-binding</keyword>
<dbReference type="SUPFAM" id="SSF55846">
    <property type="entry name" value="N-acetylmuramoyl-L-alanine amidase-like"/>
    <property type="match status" value="1"/>
</dbReference>
<dbReference type="PANTHER" id="PTHR30417:SF4">
    <property type="entry name" value="1,6-ANHYDRO-N-ACETYLMURAMYL-L-ALANINE AMIDASE AMPD"/>
    <property type="match status" value="1"/>
</dbReference>
<evidence type="ECO:0000256" key="4">
    <source>
        <dbReference type="ARBA" id="ARBA00007553"/>
    </source>
</evidence>
<comment type="subcellular location">
    <subcellularLocation>
        <location evidence="3">Cytoplasm</location>
    </subcellularLocation>
</comment>
<evidence type="ECO:0000256" key="1">
    <source>
        <dbReference type="ARBA" id="ARBA00001561"/>
    </source>
</evidence>
<comment type="catalytic activity">
    <reaction evidence="1">
        <text>Hydrolyzes the link between N-acetylmuramoyl residues and L-amino acid residues in certain cell-wall glycopeptides.</text>
        <dbReference type="EC" id="3.5.1.28"/>
    </reaction>
</comment>
<evidence type="ECO:0000256" key="5">
    <source>
        <dbReference type="ARBA" id="ARBA00011901"/>
    </source>
</evidence>
<sequence length="200" mass="22061">MTPPEQQGLTASTTLWQDGWYRYARALASPNFGPRPAGSQIDLIVIHSISLPPGEFDNGNVQRLFTNQLDWEAHPYFQGIRGLQVSSHFFITRSGKLWQFVACSERAWHAGTSSYRGRSNCNDDSIGIELEGLEGGIFEAAQYETLTGLCAAILQAYPIAYIAGHEHVAAGRKQDPGPGFDWPLLRDSLACPTQYFPAVT</sequence>
<dbReference type="InterPro" id="IPR051206">
    <property type="entry name" value="NAMLAA_amidase_2"/>
</dbReference>
<organism evidence="14 15">
    <name type="scientific">Polaromonas jejuensis</name>
    <dbReference type="NCBI Taxonomy" id="457502"/>
    <lineage>
        <taxon>Bacteria</taxon>
        <taxon>Pseudomonadati</taxon>
        <taxon>Pseudomonadota</taxon>
        <taxon>Betaproteobacteria</taxon>
        <taxon>Burkholderiales</taxon>
        <taxon>Comamonadaceae</taxon>
        <taxon>Polaromonas</taxon>
    </lineage>
</organism>
<keyword evidence="6" id="KW-0963">Cytoplasm</keyword>
<dbReference type="Pfam" id="PF01510">
    <property type="entry name" value="Amidase_2"/>
    <property type="match status" value="1"/>
</dbReference>
<comment type="cofactor">
    <cofactor evidence="2">
        <name>Zn(2+)</name>
        <dbReference type="ChEBI" id="CHEBI:29105"/>
    </cofactor>
</comment>
<evidence type="ECO:0000313" key="14">
    <source>
        <dbReference type="EMBL" id="MFC5520450.1"/>
    </source>
</evidence>
<keyword evidence="9" id="KW-0862">Zinc</keyword>
<protein>
    <recommendedName>
        <fullName evidence="11">1,6-anhydro-N-acetylmuramyl-L-alanine amidase AmpD</fullName>
        <ecNumber evidence="5">3.5.1.28</ecNumber>
    </recommendedName>
    <alternativeName>
        <fullName evidence="12">N-acetylmuramoyl-L-alanine amidase</fullName>
    </alternativeName>
</protein>
<proteinExistence type="inferred from homology"/>